<feature type="domain" description="PrkA C-terminal" evidence="1">
    <location>
        <begin position="1"/>
        <end position="80"/>
    </location>
</feature>
<gene>
    <name evidence="2" type="ORF">A2896_00820</name>
</gene>
<proteinExistence type="predicted"/>
<dbReference type="Pfam" id="PF06798">
    <property type="entry name" value="PrkA"/>
    <property type="match status" value="1"/>
</dbReference>
<evidence type="ECO:0000313" key="3">
    <source>
        <dbReference type="Proteomes" id="UP000178647"/>
    </source>
</evidence>
<dbReference type="STRING" id="1801672.A2896_00820"/>
<evidence type="ECO:0000313" key="2">
    <source>
        <dbReference type="EMBL" id="OGZ24459.1"/>
    </source>
</evidence>
<dbReference type="EMBL" id="MHMH01000010">
    <property type="protein sequence ID" value="OGZ24459.1"/>
    <property type="molecule type" value="Genomic_DNA"/>
</dbReference>
<reference evidence="2 3" key="1">
    <citation type="journal article" date="2016" name="Nat. Commun.">
        <title>Thousands of microbial genomes shed light on interconnected biogeochemical processes in an aquifer system.</title>
        <authorList>
            <person name="Anantharaman K."/>
            <person name="Brown C.T."/>
            <person name="Hug L.A."/>
            <person name="Sharon I."/>
            <person name="Castelle C.J."/>
            <person name="Probst A.J."/>
            <person name="Thomas B.C."/>
            <person name="Singh A."/>
            <person name="Wilkins M.J."/>
            <person name="Karaoz U."/>
            <person name="Brodie E.L."/>
            <person name="Williams K.H."/>
            <person name="Hubbard S.S."/>
            <person name="Banfield J.F."/>
        </authorList>
    </citation>
    <scope>NUCLEOTIDE SEQUENCE [LARGE SCALE GENOMIC DNA]</scope>
</reference>
<name>A0A1G2EF89_9BACT</name>
<dbReference type="PANTHER" id="PTHR30267:SF2">
    <property type="entry name" value="PROTEIN PRKA"/>
    <property type="match status" value="1"/>
</dbReference>
<organism evidence="2 3">
    <name type="scientific">Candidatus Nealsonbacteria bacterium RIFCSPLOWO2_01_FULL_43_32</name>
    <dbReference type="NCBI Taxonomy" id="1801672"/>
    <lineage>
        <taxon>Bacteria</taxon>
        <taxon>Candidatus Nealsoniibacteriota</taxon>
    </lineage>
</organism>
<evidence type="ECO:0000259" key="1">
    <source>
        <dbReference type="Pfam" id="PF06798"/>
    </source>
</evidence>
<protein>
    <recommendedName>
        <fullName evidence="1">PrkA C-terminal domain-containing protein</fullName>
    </recommendedName>
</protein>
<sequence length="94" mass="10576">MNYIGALAIDGVVFDYKANERLQKAIELKLFEDQKDTIKLTSLVSSVVDKSTQEKIDVVKDRLIKKMDYCEVCATDVLNFVASIFARGDLKGNK</sequence>
<dbReference type="AlphaFoldDB" id="A0A1G2EF89"/>
<dbReference type="InterPro" id="IPR010650">
    <property type="entry name" value="PrkA_C"/>
</dbReference>
<accession>A0A1G2EF89</accession>
<dbReference type="PANTHER" id="PTHR30267">
    <property type="entry name" value="PROTEIN KINASE PRKA"/>
    <property type="match status" value="1"/>
</dbReference>
<dbReference type="GO" id="GO:0004672">
    <property type="term" value="F:protein kinase activity"/>
    <property type="evidence" value="ECO:0007669"/>
    <property type="project" value="TreeGrafter"/>
</dbReference>
<comment type="caution">
    <text evidence="2">The sequence shown here is derived from an EMBL/GenBank/DDBJ whole genome shotgun (WGS) entry which is preliminary data.</text>
</comment>
<dbReference type="Proteomes" id="UP000178647">
    <property type="component" value="Unassembled WGS sequence"/>
</dbReference>